<feature type="transmembrane region" description="Helical" evidence="6">
    <location>
        <begin position="274"/>
        <end position="296"/>
    </location>
</feature>
<keyword evidence="2" id="KW-1003">Cell membrane</keyword>
<reference evidence="8 9" key="1">
    <citation type="submission" date="2019-06" db="EMBL/GenBank/DDBJ databases">
        <title>Description of Kitasatospora acidophila sp. nov. isolated from pine grove soil, and reclassification of Streptomyces novaecaesareae to Kitasatospora novaeceasareae comb. nov.</title>
        <authorList>
            <person name="Kim M.J."/>
        </authorList>
    </citation>
    <scope>NUCLEOTIDE SEQUENCE [LARGE SCALE GENOMIC DNA]</scope>
    <source>
        <strain evidence="8 9">MMS16-CNU292</strain>
    </source>
</reference>
<keyword evidence="9" id="KW-1185">Reference proteome</keyword>
<dbReference type="GO" id="GO:0022857">
    <property type="term" value="F:transmembrane transporter activity"/>
    <property type="evidence" value="ECO:0007669"/>
    <property type="project" value="InterPro"/>
</dbReference>
<evidence type="ECO:0000313" key="8">
    <source>
        <dbReference type="EMBL" id="TQF04004.1"/>
    </source>
</evidence>
<feature type="transmembrane region" description="Helical" evidence="6">
    <location>
        <begin position="123"/>
        <end position="147"/>
    </location>
</feature>
<dbReference type="InterPro" id="IPR020846">
    <property type="entry name" value="MFS_dom"/>
</dbReference>
<evidence type="ECO:0000256" key="4">
    <source>
        <dbReference type="ARBA" id="ARBA00022989"/>
    </source>
</evidence>
<dbReference type="PANTHER" id="PTHR23513:SF6">
    <property type="entry name" value="MAJOR FACILITATOR SUPERFAMILY ASSOCIATED DOMAIN-CONTAINING PROTEIN"/>
    <property type="match status" value="1"/>
</dbReference>
<dbReference type="InterPro" id="IPR036259">
    <property type="entry name" value="MFS_trans_sf"/>
</dbReference>
<evidence type="ECO:0000256" key="1">
    <source>
        <dbReference type="ARBA" id="ARBA00004651"/>
    </source>
</evidence>
<evidence type="ECO:0000256" key="5">
    <source>
        <dbReference type="ARBA" id="ARBA00023136"/>
    </source>
</evidence>
<dbReference type="RefSeq" id="WP_141634598.1">
    <property type="nucleotide sequence ID" value="NZ_VIGB01000003.1"/>
</dbReference>
<feature type="transmembrane region" description="Helical" evidence="6">
    <location>
        <begin position="72"/>
        <end position="90"/>
    </location>
</feature>
<dbReference type="Proteomes" id="UP000319103">
    <property type="component" value="Unassembled WGS sequence"/>
</dbReference>
<dbReference type="PANTHER" id="PTHR23513">
    <property type="entry name" value="INTEGRAL MEMBRANE EFFLUX PROTEIN-RELATED"/>
    <property type="match status" value="1"/>
</dbReference>
<comment type="caution">
    <text evidence="8">The sequence shown here is derived from an EMBL/GenBank/DDBJ whole genome shotgun (WGS) entry which is preliminary data.</text>
</comment>
<dbReference type="EMBL" id="VIGB01000003">
    <property type="protein sequence ID" value="TQF04004.1"/>
    <property type="molecule type" value="Genomic_DNA"/>
</dbReference>
<dbReference type="Gene3D" id="1.20.1250.20">
    <property type="entry name" value="MFS general substrate transporter like domains"/>
    <property type="match status" value="1"/>
</dbReference>
<dbReference type="GO" id="GO:0005886">
    <property type="term" value="C:plasma membrane"/>
    <property type="evidence" value="ECO:0007669"/>
    <property type="project" value="UniProtKB-SubCell"/>
</dbReference>
<evidence type="ECO:0000256" key="6">
    <source>
        <dbReference type="SAM" id="Phobius"/>
    </source>
</evidence>
<evidence type="ECO:0000256" key="2">
    <source>
        <dbReference type="ARBA" id="ARBA00022475"/>
    </source>
</evidence>
<dbReference type="OrthoDB" id="9815525at2"/>
<dbReference type="Pfam" id="PF07690">
    <property type="entry name" value="MFS_1"/>
    <property type="match status" value="1"/>
</dbReference>
<feature type="domain" description="Major facilitator superfamily (MFS) profile" evidence="7">
    <location>
        <begin position="242"/>
        <end position="434"/>
    </location>
</feature>
<feature type="transmembrane region" description="Helical" evidence="6">
    <location>
        <begin position="378"/>
        <end position="396"/>
    </location>
</feature>
<feature type="transmembrane region" description="Helical" evidence="6">
    <location>
        <begin position="402"/>
        <end position="420"/>
    </location>
</feature>
<keyword evidence="4 6" id="KW-1133">Transmembrane helix</keyword>
<evidence type="ECO:0000256" key="3">
    <source>
        <dbReference type="ARBA" id="ARBA00022692"/>
    </source>
</evidence>
<evidence type="ECO:0000259" key="7">
    <source>
        <dbReference type="PROSITE" id="PS50850"/>
    </source>
</evidence>
<organism evidence="8 9">
    <name type="scientific">Kitasatospora acidiphila</name>
    <dbReference type="NCBI Taxonomy" id="2567942"/>
    <lineage>
        <taxon>Bacteria</taxon>
        <taxon>Bacillati</taxon>
        <taxon>Actinomycetota</taxon>
        <taxon>Actinomycetes</taxon>
        <taxon>Kitasatosporales</taxon>
        <taxon>Streptomycetaceae</taxon>
        <taxon>Kitasatospora</taxon>
    </lineage>
</organism>
<feature type="transmembrane region" description="Helical" evidence="6">
    <location>
        <begin position="308"/>
        <end position="328"/>
    </location>
</feature>
<comment type="subcellular location">
    <subcellularLocation>
        <location evidence="1">Cell membrane</location>
        <topology evidence="1">Multi-pass membrane protein</topology>
    </subcellularLocation>
</comment>
<gene>
    <name evidence="8" type="ORF">E6W39_19425</name>
</gene>
<proteinExistence type="predicted"/>
<sequence length="434" mass="44926">MTTTTPTTTTPTTAAVATPGAAGGLWRNREFLTFWFGETLSLLGTQVTTLALPLTAVIAFHASPGQVGLLRFLQLVPYLGLALVFGALVDRMRRRRVMIAANAARMVLIGLIPLLAATHLLTIGLLLGLACAIGIFSVLFDVSWMSFVPTLVKDKAHYVEANQKLGVTSSTTDVAGPGIAGALIGALTAPISLVVDSASYLVSLVTLLLIRTPETPPAPAAEKRHLGREIAEGLRFVFGHRVLRPLALVGPFCNFSMVSVWTLFLLYAVRDKGLPAGLVGLVFSASSIGGLVGAALSGALLKRFRTGVVYAVSMTLVFAGPLLIPFAAGSRPVLLAFFVAAFFLSYLGLGVANVVMVSLRQASTPQALMGRMNAAFRTLLFGGGSLGGLIGGYLAGGLGTRTALTGIAVGSALMVLAVAASPVSRLKAVPATAG</sequence>
<feature type="transmembrane region" description="Helical" evidence="6">
    <location>
        <begin position="334"/>
        <end position="357"/>
    </location>
</feature>
<evidence type="ECO:0000313" key="9">
    <source>
        <dbReference type="Proteomes" id="UP000319103"/>
    </source>
</evidence>
<protein>
    <submittedName>
        <fullName evidence="8">MFS transporter</fullName>
    </submittedName>
</protein>
<keyword evidence="5 6" id="KW-0472">Membrane</keyword>
<keyword evidence="3 6" id="KW-0812">Transmembrane</keyword>
<name>A0A540W6N4_9ACTN</name>
<dbReference type="InterPro" id="IPR011701">
    <property type="entry name" value="MFS"/>
</dbReference>
<feature type="transmembrane region" description="Helical" evidence="6">
    <location>
        <begin position="245"/>
        <end position="268"/>
    </location>
</feature>
<feature type="transmembrane region" description="Helical" evidence="6">
    <location>
        <begin position="35"/>
        <end position="60"/>
    </location>
</feature>
<dbReference type="AlphaFoldDB" id="A0A540W6N4"/>
<dbReference type="CDD" id="cd06173">
    <property type="entry name" value="MFS_MefA_like"/>
    <property type="match status" value="1"/>
</dbReference>
<accession>A0A540W6N4</accession>
<dbReference type="SUPFAM" id="SSF103473">
    <property type="entry name" value="MFS general substrate transporter"/>
    <property type="match status" value="1"/>
</dbReference>
<dbReference type="PROSITE" id="PS50850">
    <property type="entry name" value="MFS"/>
    <property type="match status" value="1"/>
</dbReference>